<evidence type="ECO:0000313" key="2">
    <source>
        <dbReference type="Proteomes" id="UP000729402"/>
    </source>
</evidence>
<organism evidence="1 2">
    <name type="scientific">Zizania palustris</name>
    <name type="common">Northern wild rice</name>
    <dbReference type="NCBI Taxonomy" id="103762"/>
    <lineage>
        <taxon>Eukaryota</taxon>
        <taxon>Viridiplantae</taxon>
        <taxon>Streptophyta</taxon>
        <taxon>Embryophyta</taxon>
        <taxon>Tracheophyta</taxon>
        <taxon>Spermatophyta</taxon>
        <taxon>Magnoliopsida</taxon>
        <taxon>Liliopsida</taxon>
        <taxon>Poales</taxon>
        <taxon>Poaceae</taxon>
        <taxon>BOP clade</taxon>
        <taxon>Oryzoideae</taxon>
        <taxon>Oryzeae</taxon>
        <taxon>Zizaniinae</taxon>
        <taxon>Zizania</taxon>
    </lineage>
</organism>
<proteinExistence type="predicted"/>
<dbReference type="Proteomes" id="UP000729402">
    <property type="component" value="Unassembled WGS sequence"/>
</dbReference>
<keyword evidence="2" id="KW-1185">Reference proteome</keyword>
<evidence type="ECO:0000313" key="1">
    <source>
        <dbReference type="EMBL" id="KAG8051173.1"/>
    </source>
</evidence>
<reference evidence="1" key="1">
    <citation type="journal article" date="2021" name="bioRxiv">
        <title>Whole Genome Assembly and Annotation of Northern Wild Rice, Zizania palustris L., Supports a Whole Genome Duplication in the Zizania Genus.</title>
        <authorList>
            <person name="Haas M."/>
            <person name="Kono T."/>
            <person name="Macchietto M."/>
            <person name="Millas R."/>
            <person name="McGilp L."/>
            <person name="Shao M."/>
            <person name="Duquette J."/>
            <person name="Hirsch C.N."/>
            <person name="Kimball J."/>
        </authorList>
    </citation>
    <scope>NUCLEOTIDE SEQUENCE</scope>
    <source>
        <tissue evidence="1">Fresh leaf tissue</tissue>
    </source>
</reference>
<protein>
    <submittedName>
        <fullName evidence="1">Uncharacterized protein</fullName>
    </submittedName>
</protein>
<dbReference type="AlphaFoldDB" id="A0A8J5RSZ3"/>
<dbReference type="EMBL" id="JAAALK010000289">
    <property type="protein sequence ID" value="KAG8051173.1"/>
    <property type="molecule type" value="Genomic_DNA"/>
</dbReference>
<sequence length="67" mass="7567">MSSCVQHIVYSPKEKEAQKLAIACFICPREIGRAPKRVKGFRLISFFSVFSDRSAADGRGSFFNHDQ</sequence>
<reference evidence="1" key="2">
    <citation type="submission" date="2021-02" db="EMBL/GenBank/DDBJ databases">
        <authorList>
            <person name="Kimball J.A."/>
            <person name="Haas M.W."/>
            <person name="Macchietto M."/>
            <person name="Kono T."/>
            <person name="Duquette J."/>
            <person name="Shao M."/>
        </authorList>
    </citation>
    <scope>NUCLEOTIDE SEQUENCE</scope>
    <source>
        <tissue evidence="1">Fresh leaf tissue</tissue>
    </source>
</reference>
<comment type="caution">
    <text evidence="1">The sequence shown here is derived from an EMBL/GenBank/DDBJ whole genome shotgun (WGS) entry which is preliminary data.</text>
</comment>
<name>A0A8J5RSZ3_ZIZPA</name>
<gene>
    <name evidence="1" type="ORF">GUJ93_ZPchr0009g420</name>
</gene>
<accession>A0A8J5RSZ3</accession>